<dbReference type="EMBL" id="QJNS01000010">
    <property type="protein sequence ID" value="RYO94474.1"/>
    <property type="molecule type" value="Genomic_DNA"/>
</dbReference>
<gene>
    <name evidence="2" type="ORF">DL762_000570</name>
</gene>
<feature type="region of interest" description="Disordered" evidence="1">
    <location>
        <begin position="153"/>
        <end position="184"/>
    </location>
</feature>
<organism evidence="2 3">
    <name type="scientific">Monosporascus cannonballus</name>
    <dbReference type="NCBI Taxonomy" id="155416"/>
    <lineage>
        <taxon>Eukaryota</taxon>
        <taxon>Fungi</taxon>
        <taxon>Dikarya</taxon>
        <taxon>Ascomycota</taxon>
        <taxon>Pezizomycotina</taxon>
        <taxon>Sordariomycetes</taxon>
        <taxon>Xylariomycetidae</taxon>
        <taxon>Xylariales</taxon>
        <taxon>Xylariales incertae sedis</taxon>
        <taxon>Monosporascus</taxon>
    </lineage>
</organism>
<accession>A0ABY0HJH3</accession>
<protein>
    <submittedName>
        <fullName evidence="2">Uncharacterized protein</fullName>
    </submittedName>
</protein>
<evidence type="ECO:0000313" key="2">
    <source>
        <dbReference type="EMBL" id="RYO94474.1"/>
    </source>
</evidence>
<feature type="region of interest" description="Disordered" evidence="1">
    <location>
        <begin position="274"/>
        <end position="302"/>
    </location>
</feature>
<evidence type="ECO:0000256" key="1">
    <source>
        <dbReference type="SAM" id="MobiDB-lite"/>
    </source>
</evidence>
<proteinExistence type="predicted"/>
<dbReference type="Proteomes" id="UP000294003">
    <property type="component" value="Unassembled WGS sequence"/>
</dbReference>
<name>A0ABY0HJH3_9PEZI</name>
<reference evidence="2 3" key="1">
    <citation type="submission" date="2018-06" db="EMBL/GenBank/DDBJ databases">
        <title>Complete Genomes of Monosporascus.</title>
        <authorList>
            <person name="Robinson A.J."/>
            <person name="Natvig D.O."/>
        </authorList>
    </citation>
    <scope>NUCLEOTIDE SEQUENCE [LARGE SCALE GENOMIC DNA]</scope>
    <source>
        <strain evidence="2 3">CBS 609.92</strain>
    </source>
</reference>
<keyword evidence="3" id="KW-1185">Reference proteome</keyword>
<comment type="caution">
    <text evidence="2">The sequence shown here is derived from an EMBL/GenBank/DDBJ whole genome shotgun (WGS) entry which is preliminary data.</text>
</comment>
<sequence>MNNESVGSLLAVIANSLNDALRTMMFADKRGWGPDEFEQLRMLEETLDEAKKDFQELPALVNGRFYYEHDRNSVSIDELRGLAALFELHAQNFREWMRDGGPVNPMWARETIRLRRDLHRAQCRAARRIHDAEQETPSRCLGALQVYRVQRPPEAAGAATKPQQQQQQQLHRHRNSGQDHNRPRHLEELRACNETGHFERFDDKDIAFVCDFCDGYIVWEDLREMPTARAGWQPPARDPLEPLSTTTTPTKRVAGRSVAGMGTATATMTTAAPQQITRTATETATTTSTTSSASTTQAQTQMAAPDQWQATGFARTSGAEKTVVFAPVAIANHLPPEPGDWLARILCPFCEEYYYEEPGDDELERVRYTQDEGGFADLAAFQEHLEWYHTSLVPSASKCSVM</sequence>
<evidence type="ECO:0000313" key="3">
    <source>
        <dbReference type="Proteomes" id="UP000294003"/>
    </source>
</evidence>